<comment type="caution">
    <text evidence="2">The sequence shown here is derived from an EMBL/GenBank/DDBJ whole genome shotgun (WGS) entry which is preliminary data.</text>
</comment>
<dbReference type="PANTHER" id="PTHR43685:SF2">
    <property type="entry name" value="GLYCOSYLTRANSFERASE 2-LIKE DOMAIN-CONTAINING PROTEIN"/>
    <property type="match status" value="1"/>
</dbReference>
<protein>
    <submittedName>
        <fullName evidence="2">Glycosyl transferase, group 2 family protein</fullName>
    </submittedName>
</protein>
<keyword evidence="2" id="KW-0808">Transferase</keyword>
<evidence type="ECO:0000313" key="2">
    <source>
        <dbReference type="EMBL" id="KUG23317.1"/>
    </source>
</evidence>
<dbReference type="AlphaFoldDB" id="A0A0W8FQV3"/>
<reference evidence="2" key="1">
    <citation type="journal article" date="2015" name="Proc. Natl. Acad. Sci. U.S.A.">
        <title>Networks of energetic and metabolic interactions define dynamics in microbial communities.</title>
        <authorList>
            <person name="Embree M."/>
            <person name="Liu J.K."/>
            <person name="Al-Bassam M.M."/>
            <person name="Zengler K."/>
        </authorList>
    </citation>
    <scope>NUCLEOTIDE SEQUENCE</scope>
</reference>
<dbReference type="InterPro" id="IPR029044">
    <property type="entry name" value="Nucleotide-diphossugar_trans"/>
</dbReference>
<dbReference type="PANTHER" id="PTHR43685">
    <property type="entry name" value="GLYCOSYLTRANSFERASE"/>
    <property type="match status" value="1"/>
</dbReference>
<accession>A0A0W8FQV3</accession>
<gene>
    <name evidence="2" type="ORF">ASZ90_006887</name>
</gene>
<feature type="domain" description="Glycosyltransferase 2-like" evidence="1">
    <location>
        <begin position="5"/>
        <end position="104"/>
    </location>
</feature>
<dbReference type="InterPro" id="IPR050834">
    <property type="entry name" value="Glycosyltransf_2"/>
</dbReference>
<dbReference type="InterPro" id="IPR001173">
    <property type="entry name" value="Glyco_trans_2-like"/>
</dbReference>
<name>A0A0W8FQV3_9ZZZZ</name>
<dbReference type="GO" id="GO:0016740">
    <property type="term" value="F:transferase activity"/>
    <property type="evidence" value="ECO:0007669"/>
    <property type="project" value="UniProtKB-KW"/>
</dbReference>
<evidence type="ECO:0000259" key="1">
    <source>
        <dbReference type="Pfam" id="PF00535"/>
    </source>
</evidence>
<dbReference type="Pfam" id="PF00535">
    <property type="entry name" value="Glycos_transf_2"/>
    <property type="match status" value="1"/>
</dbReference>
<dbReference type="EMBL" id="LNQE01000913">
    <property type="protein sequence ID" value="KUG23317.1"/>
    <property type="molecule type" value="Genomic_DNA"/>
</dbReference>
<sequence>MKKISVIIPCYMQADYVSDAVLSVVNQTVPPEEILVLTMDDKSNDKLRQLTNYLKLPSDYLRWLTTPKQYVPAARNYLISQSIGDYFIPLDADDYLESNFIEEVSKIDADIVYTDAQEFGISNKKLCIDREASLEKLRYRNCIHCCSLVKRDSFEKSGKYNETLIHGLEDYELWLNMYKHGYHAKYCESTFFWYRRKNHSMVMGVARNPERIYQMVRDLHPDLHKWGLIQLVKFKLNKYRVIIRSGGKLQGS</sequence>
<proteinExistence type="predicted"/>
<dbReference type="Gene3D" id="3.90.550.10">
    <property type="entry name" value="Spore Coat Polysaccharide Biosynthesis Protein SpsA, Chain A"/>
    <property type="match status" value="1"/>
</dbReference>
<dbReference type="SUPFAM" id="SSF53448">
    <property type="entry name" value="Nucleotide-diphospho-sugar transferases"/>
    <property type="match status" value="1"/>
</dbReference>
<organism evidence="2">
    <name type="scientific">hydrocarbon metagenome</name>
    <dbReference type="NCBI Taxonomy" id="938273"/>
    <lineage>
        <taxon>unclassified sequences</taxon>
        <taxon>metagenomes</taxon>
        <taxon>ecological metagenomes</taxon>
    </lineage>
</organism>